<evidence type="ECO:0000259" key="3">
    <source>
        <dbReference type="Pfam" id="PF00685"/>
    </source>
</evidence>
<dbReference type="GO" id="GO:0008146">
    <property type="term" value="F:sulfotransferase activity"/>
    <property type="evidence" value="ECO:0007669"/>
    <property type="project" value="InterPro"/>
</dbReference>
<gene>
    <name evidence="4" type="ORF">FSP39_011381</name>
</gene>
<comment type="similarity">
    <text evidence="1">Belongs to the sulfotransferase 1 family.</text>
</comment>
<proteinExistence type="inferred from homology"/>
<sequence>MPEVKLTDKSGATITALDIDNGYIIPTFKALENHEQHVLSMPTWNAENDDILICAYPKSGTHWLWEVTCMLLKGKAERIKRVKEDVMIEGMTKDRYEKEPVPRVFNTHILFKYLPEDFRKKRCKILYVLRNPKDVAVSYYNHHSKIREYEYDGKWEPYLDRYIEGNVDYGSWFDYTVDWERVMKEDPEYPVHMMYYEDMKENGMREIQRLAKFLEVDRDEKFIREVDELCQFDRMKKDKDKIENADEWKNGQPGMYRKGQVGDWKNWFTVSQSEKFDVIYDEKMKNSNVKIRFTI</sequence>
<keyword evidence="5" id="KW-1185">Reference proteome</keyword>
<dbReference type="InterPro" id="IPR000863">
    <property type="entry name" value="Sulfotransferase_dom"/>
</dbReference>
<dbReference type="EMBL" id="VSWD01000009">
    <property type="protein sequence ID" value="KAK3093124.1"/>
    <property type="molecule type" value="Genomic_DNA"/>
</dbReference>
<evidence type="ECO:0000256" key="1">
    <source>
        <dbReference type="ARBA" id="ARBA00005771"/>
    </source>
</evidence>
<evidence type="ECO:0000313" key="4">
    <source>
        <dbReference type="EMBL" id="KAK3093124.1"/>
    </source>
</evidence>
<reference evidence="4" key="1">
    <citation type="submission" date="2019-08" db="EMBL/GenBank/DDBJ databases">
        <title>The improved chromosome-level genome for the pearl oyster Pinctada fucata martensii using PacBio sequencing and Hi-C.</title>
        <authorList>
            <person name="Zheng Z."/>
        </authorList>
    </citation>
    <scope>NUCLEOTIDE SEQUENCE</scope>
    <source>
        <strain evidence="4">ZZ-2019</strain>
        <tissue evidence="4">Adductor muscle</tissue>
    </source>
</reference>
<organism evidence="4 5">
    <name type="scientific">Pinctada imbricata</name>
    <name type="common">Atlantic pearl-oyster</name>
    <name type="synonym">Pinctada martensii</name>
    <dbReference type="NCBI Taxonomy" id="66713"/>
    <lineage>
        <taxon>Eukaryota</taxon>
        <taxon>Metazoa</taxon>
        <taxon>Spiralia</taxon>
        <taxon>Lophotrochozoa</taxon>
        <taxon>Mollusca</taxon>
        <taxon>Bivalvia</taxon>
        <taxon>Autobranchia</taxon>
        <taxon>Pteriomorphia</taxon>
        <taxon>Pterioida</taxon>
        <taxon>Pterioidea</taxon>
        <taxon>Pteriidae</taxon>
        <taxon>Pinctada</taxon>
    </lineage>
</organism>
<keyword evidence="2" id="KW-0808">Transferase</keyword>
<dbReference type="InterPro" id="IPR027417">
    <property type="entry name" value="P-loop_NTPase"/>
</dbReference>
<feature type="domain" description="Sulfotransferase" evidence="3">
    <location>
        <begin position="49"/>
        <end position="287"/>
    </location>
</feature>
<dbReference type="AlphaFoldDB" id="A0AA88XW20"/>
<dbReference type="Proteomes" id="UP001186944">
    <property type="component" value="Unassembled WGS sequence"/>
</dbReference>
<name>A0AA88XW20_PINIB</name>
<dbReference type="SUPFAM" id="SSF52540">
    <property type="entry name" value="P-loop containing nucleoside triphosphate hydrolases"/>
    <property type="match status" value="1"/>
</dbReference>
<comment type="caution">
    <text evidence="4">The sequence shown here is derived from an EMBL/GenBank/DDBJ whole genome shotgun (WGS) entry which is preliminary data.</text>
</comment>
<dbReference type="Gene3D" id="3.40.50.300">
    <property type="entry name" value="P-loop containing nucleotide triphosphate hydrolases"/>
    <property type="match status" value="1"/>
</dbReference>
<accession>A0AA88XW20</accession>
<dbReference type="Pfam" id="PF00685">
    <property type="entry name" value="Sulfotransfer_1"/>
    <property type="match status" value="1"/>
</dbReference>
<dbReference type="PANTHER" id="PTHR11783">
    <property type="entry name" value="SULFOTRANSFERASE SULT"/>
    <property type="match status" value="1"/>
</dbReference>
<evidence type="ECO:0000313" key="5">
    <source>
        <dbReference type="Proteomes" id="UP001186944"/>
    </source>
</evidence>
<protein>
    <recommendedName>
        <fullName evidence="3">Sulfotransferase domain-containing protein</fullName>
    </recommendedName>
</protein>
<evidence type="ECO:0000256" key="2">
    <source>
        <dbReference type="ARBA" id="ARBA00022679"/>
    </source>
</evidence>